<dbReference type="WBParaSite" id="JU765_v2.g17505.t1">
    <property type="protein sequence ID" value="JU765_v2.g17505.t1"/>
    <property type="gene ID" value="JU765_v2.g17505"/>
</dbReference>
<sequence length="428" mass="50158">MEYFDFLGLPEVVQDLIVHEIVHNSVPNDRIQLAGTCKYMNEAVKRAKPKKIVEKLQINWWLDILTFSFDSRTLYSSPPLPEFFTSICQILQQIQAENLIVGALVIDEAQQLLELSDLFYYLFEATKFITELYIHHSTILQEFTELYNKLEHVEFMYFSHSSEMFNSLSHYPSRMRLNFEEHYDSSILENITKKTENNPLTLLRFDDSIPVEDLQRFLQTTKFKNDCEIYCKSQNPKGETIHIFLTFMDDEQGFEIETFPTESSLINANQKFDGKKKRMLTLSVVEQKTFGWYYDDPSWSVPFNVTMKTQPTEPLIDDCLTDDSFESGSKEKDYVLENVEENNWIKINFDDDNAYVHYSNQMLESNFPRNDYLSALERLGDINNVLGCKITTIKPEMLCETIENLENGRIYLPDVVANNFRIQIILSD</sequence>
<evidence type="ECO:0000313" key="2">
    <source>
        <dbReference type="WBParaSite" id="JU765_v2.g17505.t1"/>
    </source>
</evidence>
<accession>A0AC34QM73</accession>
<evidence type="ECO:0000313" key="1">
    <source>
        <dbReference type="Proteomes" id="UP000887576"/>
    </source>
</evidence>
<reference evidence="2" key="1">
    <citation type="submission" date="2022-11" db="UniProtKB">
        <authorList>
            <consortium name="WormBaseParasite"/>
        </authorList>
    </citation>
    <scope>IDENTIFICATION</scope>
</reference>
<protein>
    <submittedName>
        <fullName evidence="2">F-box domain-containing protein</fullName>
    </submittedName>
</protein>
<dbReference type="Proteomes" id="UP000887576">
    <property type="component" value="Unplaced"/>
</dbReference>
<organism evidence="1 2">
    <name type="scientific">Panagrolaimus sp. JU765</name>
    <dbReference type="NCBI Taxonomy" id="591449"/>
    <lineage>
        <taxon>Eukaryota</taxon>
        <taxon>Metazoa</taxon>
        <taxon>Ecdysozoa</taxon>
        <taxon>Nematoda</taxon>
        <taxon>Chromadorea</taxon>
        <taxon>Rhabditida</taxon>
        <taxon>Tylenchina</taxon>
        <taxon>Panagrolaimomorpha</taxon>
        <taxon>Panagrolaimoidea</taxon>
        <taxon>Panagrolaimidae</taxon>
        <taxon>Panagrolaimus</taxon>
    </lineage>
</organism>
<name>A0AC34QM73_9BILA</name>
<proteinExistence type="predicted"/>